<proteinExistence type="predicted"/>
<organism evidence="1 2">
    <name type="scientific">Dothistroma septosporum (strain NZE10 / CBS 128990)</name>
    <name type="common">Red band needle blight fungus</name>
    <name type="synonym">Mycosphaerella pini</name>
    <dbReference type="NCBI Taxonomy" id="675120"/>
    <lineage>
        <taxon>Eukaryota</taxon>
        <taxon>Fungi</taxon>
        <taxon>Dikarya</taxon>
        <taxon>Ascomycota</taxon>
        <taxon>Pezizomycotina</taxon>
        <taxon>Dothideomycetes</taxon>
        <taxon>Dothideomycetidae</taxon>
        <taxon>Mycosphaerellales</taxon>
        <taxon>Mycosphaerellaceae</taxon>
        <taxon>Dothistroma</taxon>
    </lineage>
</organism>
<evidence type="ECO:0000313" key="2">
    <source>
        <dbReference type="Proteomes" id="UP000016933"/>
    </source>
</evidence>
<name>M2XGN2_DOTSN</name>
<gene>
    <name evidence="1" type="ORF">DOTSEDRAFT_38900</name>
</gene>
<sequence length="251" mass="28118">MSQLTPLRKPITTKRSIWPFISWAGRMHAVEPTHWRLDLWPASPSVPALTSVDLMRADVELEQRELCTTLSADCLSTASNWLTRTDSRPKAMLTTTSSMIKMRSKKELCSPSTTDFERKETLLISWSPYHIHLKFVGSVADECTVEAGLRSGIGDRAKDELGPGTVLSQQFACLVTSTSTPTHLYWKREVRTDKHKACSPAAIGNTVQQLVADRDTARLLPLMVLDVYGASSVQRPRILRTRLSHQHDIHA</sequence>
<reference evidence="1 2" key="2">
    <citation type="journal article" date="2012" name="PLoS Pathog.">
        <title>Diverse lifestyles and strategies of plant pathogenesis encoded in the genomes of eighteen Dothideomycetes fungi.</title>
        <authorList>
            <person name="Ohm R.A."/>
            <person name="Feau N."/>
            <person name="Henrissat B."/>
            <person name="Schoch C.L."/>
            <person name="Horwitz B.A."/>
            <person name="Barry K.W."/>
            <person name="Condon B.J."/>
            <person name="Copeland A.C."/>
            <person name="Dhillon B."/>
            <person name="Glaser F."/>
            <person name="Hesse C.N."/>
            <person name="Kosti I."/>
            <person name="LaButti K."/>
            <person name="Lindquist E.A."/>
            <person name="Lucas S."/>
            <person name="Salamov A.A."/>
            <person name="Bradshaw R.E."/>
            <person name="Ciuffetti L."/>
            <person name="Hamelin R.C."/>
            <person name="Kema G.H.J."/>
            <person name="Lawrence C."/>
            <person name="Scott J.A."/>
            <person name="Spatafora J.W."/>
            <person name="Turgeon B.G."/>
            <person name="de Wit P.J.G.M."/>
            <person name="Zhong S."/>
            <person name="Goodwin S.B."/>
            <person name="Grigoriev I.V."/>
        </authorList>
    </citation>
    <scope>NUCLEOTIDE SEQUENCE [LARGE SCALE GENOMIC DNA]</scope>
    <source>
        <strain evidence="2">NZE10 / CBS 128990</strain>
    </source>
</reference>
<dbReference type="HOGENOM" id="CLU_1107098_0_0_1"/>
<protein>
    <submittedName>
        <fullName evidence="1">Uncharacterized protein</fullName>
    </submittedName>
</protein>
<evidence type="ECO:0000313" key="1">
    <source>
        <dbReference type="EMBL" id="EME38647.1"/>
    </source>
</evidence>
<dbReference type="Proteomes" id="UP000016933">
    <property type="component" value="Unassembled WGS sequence"/>
</dbReference>
<reference evidence="2" key="1">
    <citation type="journal article" date="2012" name="PLoS Genet.">
        <title>The genomes of the fungal plant pathogens Cladosporium fulvum and Dothistroma septosporum reveal adaptation to different hosts and lifestyles but also signatures of common ancestry.</title>
        <authorList>
            <person name="de Wit P.J.G.M."/>
            <person name="van der Burgt A."/>
            <person name="Oekmen B."/>
            <person name="Stergiopoulos I."/>
            <person name="Abd-Elsalam K.A."/>
            <person name="Aerts A.L."/>
            <person name="Bahkali A.H."/>
            <person name="Beenen H.G."/>
            <person name="Chettri P."/>
            <person name="Cox M.P."/>
            <person name="Datema E."/>
            <person name="de Vries R.P."/>
            <person name="Dhillon B."/>
            <person name="Ganley A.R."/>
            <person name="Griffiths S.A."/>
            <person name="Guo Y."/>
            <person name="Hamelin R.C."/>
            <person name="Henrissat B."/>
            <person name="Kabir M.S."/>
            <person name="Jashni M.K."/>
            <person name="Kema G."/>
            <person name="Klaubauf S."/>
            <person name="Lapidus A."/>
            <person name="Levasseur A."/>
            <person name="Lindquist E."/>
            <person name="Mehrabi R."/>
            <person name="Ohm R.A."/>
            <person name="Owen T.J."/>
            <person name="Salamov A."/>
            <person name="Schwelm A."/>
            <person name="Schijlen E."/>
            <person name="Sun H."/>
            <person name="van den Burg H.A."/>
            <person name="van Ham R.C.H.J."/>
            <person name="Zhang S."/>
            <person name="Goodwin S.B."/>
            <person name="Grigoriev I.V."/>
            <person name="Collemare J."/>
            <person name="Bradshaw R.E."/>
        </authorList>
    </citation>
    <scope>NUCLEOTIDE SEQUENCE [LARGE SCALE GENOMIC DNA]</scope>
    <source>
        <strain evidence="2">NZE10 / CBS 128990</strain>
    </source>
</reference>
<dbReference type="AlphaFoldDB" id="M2XGN2"/>
<keyword evidence="2" id="KW-1185">Reference proteome</keyword>
<dbReference type="EMBL" id="KB446546">
    <property type="protein sequence ID" value="EME38647.1"/>
    <property type="molecule type" value="Genomic_DNA"/>
</dbReference>
<accession>M2XGN2</accession>